<keyword evidence="2" id="KW-0805">Transcription regulation</keyword>
<comment type="similarity">
    <text evidence="1">Belongs to the sigma-70 factor family. ECF subfamily.</text>
</comment>
<dbReference type="InterPro" id="IPR014327">
    <property type="entry name" value="RNA_pol_sigma70_bacteroid"/>
</dbReference>
<dbReference type="NCBIfam" id="TIGR02937">
    <property type="entry name" value="sigma70-ECF"/>
    <property type="match status" value="1"/>
</dbReference>
<proteinExistence type="inferred from homology"/>
<dbReference type="InterPro" id="IPR014284">
    <property type="entry name" value="RNA_pol_sigma-70_dom"/>
</dbReference>
<dbReference type="RefSeq" id="WP_008667655.1">
    <property type="nucleotide sequence ID" value="NZ_JNHI01000026.1"/>
</dbReference>
<dbReference type="InterPro" id="IPR013249">
    <property type="entry name" value="RNA_pol_sigma70_r4_t2"/>
</dbReference>
<dbReference type="Pfam" id="PF04542">
    <property type="entry name" value="Sigma70_r2"/>
    <property type="match status" value="1"/>
</dbReference>
<keyword evidence="4" id="KW-0804">Transcription</keyword>
<dbReference type="GeneID" id="5301336"/>
<keyword evidence="5" id="KW-1133">Transmembrane helix</keyword>
<dbReference type="Pfam" id="PF08281">
    <property type="entry name" value="Sigma70_r4_2"/>
    <property type="match status" value="1"/>
</dbReference>
<evidence type="ECO:0000256" key="3">
    <source>
        <dbReference type="ARBA" id="ARBA00023082"/>
    </source>
</evidence>
<comment type="caution">
    <text evidence="7">The sequence shown here is derived from an EMBL/GenBank/DDBJ whole genome shotgun (WGS) entry which is preliminary data.</text>
</comment>
<dbReference type="PANTHER" id="PTHR43133:SF46">
    <property type="entry name" value="RNA POLYMERASE SIGMA-70 FACTOR ECF SUBFAMILY"/>
    <property type="match status" value="1"/>
</dbReference>
<dbReference type="SUPFAM" id="SSF88946">
    <property type="entry name" value="Sigma2 domain of RNA polymerase sigma factors"/>
    <property type="match status" value="1"/>
</dbReference>
<dbReference type="SMART" id="SM00421">
    <property type="entry name" value="HTH_LUXR"/>
    <property type="match status" value="1"/>
</dbReference>
<organism evidence="7 8">
    <name type="scientific">Phocaeicola vulgatus str. 3775 SL</name>
    <name type="common">B</name>
    <name type="synonym">iv</name>
    <dbReference type="NCBI Taxonomy" id="1339350"/>
    <lineage>
        <taxon>Bacteria</taxon>
        <taxon>Pseudomonadati</taxon>
        <taxon>Bacteroidota</taxon>
        <taxon>Bacteroidia</taxon>
        <taxon>Bacteroidales</taxon>
        <taxon>Bacteroidaceae</taxon>
        <taxon>Phocaeicola</taxon>
    </lineage>
</organism>
<evidence type="ECO:0000256" key="4">
    <source>
        <dbReference type="ARBA" id="ARBA00023163"/>
    </source>
</evidence>
<dbReference type="Proteomes" id="UP000028134">
    <property type="component" value="Unassembled WGS sequence"/>
</dbReference>
<reference evidence="7 8" key="1">
    <citation type="submission" date="2014-04" db="EMBL/GenBank/DDBJ databases">
        <authorList>
            <person name="Sears C."/>
            <person name="Carroll K."/>
            <person name="Sack B.R."/>
            <person name="Qadri F."/>
            <person name="Myers L.L."/>
            <person name="Chung G.-T."/>
            <person name="Escheverria P."/>
            <person name="Fraser C.M."/>
            <person name="Sadzewicz L."/>
            <person name="Shefchek K.A."/>
            <person name="Tallon L."/>
            <person name="Das S.P."/>
            <person name="Daugherty S."/>
            <person name="Mongodin E.F."/>
        </authorList>
    </citation>
    <scope>NUCLEOTIDE SEQUENCE [LARGE SCALE GENOMIC DNA]</scope>
    <source>
        <strain evidence="8">3775 SL(B) 10 (iv)</strain>
    </source>
</reference>
<protein>
    <submittedName>
        <fullName evidence="7">RNA polymerase sigma-70 factor, expansion 1 family protein</fullName>
    </submittedName>
</protein>
<gene>
    <name evidence="7" type="ORF">M097_3287</name>
</gene>
<evidence type="ECO:0000256" key="2">
    <source>
        <dbReference type="ARBA" id="ARBA00023015"/>
    </source>
</evidence>
<dbReference type="InterPro" id="IPR007627">
    <property type="entry name" value="RNA_pol_sigma70_r2"/>
</dbReference>
<name>A0A078QYM7_PHOVU</name>
<dbReference type="NCBIfam" id="TIGR02985">
    <property type="entry name" value="Sig70_bacteroi1"/>
    <property type="match status" value="1"/>
</dbReference>
<evidence type="ECO:0000313" key="7">
    <source>
        <dbReference type="EMBL" id="KDS28190.1"/>
    </source>
</evidence>
<dbReference type="InterPro" id="IPR039425">
    <property type="entry name" value="RNA_pol_sigma-70-like"/>
</dbReference>
<feature type="transmembrane region" description="Helical" evidence="5">
    <location>
        <begin position="177"/>
        <end position="198"/>
    </location>
</feature>
<evidence type="ECO:0000259" key="6">
    <source>
        <dbReference type="SMART" id="SM00421"/>
    </source>
</evidence>
<dbReference type="PANTHER" id="PTHR43133">
    <property type="entry name" value="RNA POLYMERASE ECF-TYPE SIGMA FACTO"/>
    <property type="match status" value="1"/>
</dbReference>
<dbReference type="InterPro" id="IPR013324">
    <property type="entry name" value="RNA_pol_sigma_r3/r4-like"/>
</dbReference>
<dbReference type="Gene3D" id="1.10.10.10">
    <property type="entry name" value="Winged helix-like DNA-binding domain superfamily/Winged helix DNA-binding domain"/>
    <property type="match status" value="1"/>
</dbReference>
<dbReference type="EMBL" id="JNHI01000026">
    <property type="protein sequence ID" value="KDS28190.1"/>
    <property type="molecule type" value="Genomic_DNA"/>
</dbReference>
<evidence type="ECO:0000256" key="5">
    <source>
        <dbReference type="SAM" id="Phobius"/>
    </source>
</evidence>
<sequence length="200" mass="23597">MKLPFDIERELIRKLINGDKIAFSHLFSFYKSQVLYYCVHFVKDKEIAEDITQDIFLTVWEKKEDIRIEQSFSAFLYTIARNRIYDIFRSLSARSVLYEKLMEQAIDYVDDVEKSLEEKNIKELIAQALEQLSPRQREIFELSRNRGLSHKEIAEQLGLSVYTVQDHIKNALEKIRAYLIPFISACPILVSLIILKYVKP</sequence>
<accession>A0A078QYM7</accession>
<dbReference type="GO" id="GO:0003677">
    <property type="term" value="F:DNA binding"/>
    <property type="evidence" value="ECO:0007669"/>
    <property type="project" value="InterPro"/>
</dbReference>
<keyword evidence="3" id="KW-0731">Sigma factor</keyword>
<dbReference type="GO" id="GO:0016987">
    <property type="term" value="F:sigma factor activity"/>
    <property type="evidence" value="ECO:0007669"/>
    <property type="project" value="UniProtKB-KW"/>
</dbReference>
<dbReference type="PATRIC" id="fig|1339350.3.peg.3143"/>
<dbReference type="AlphaFoldDB" id="A0A078QYM7"/>
<feature type="domain" description="HTH luxR-type" evidence="6">
    <location>
        <begin position="129"/>
        <end position="183"/>
    </location>
</feature>
<dbReference type="Gene3D" id="1.10.1740.10">
    <property type="match status" value="1"/>
</dbReference>
<dbReference type="GO" id="GO:0006352">
    <property type="term" value="P:DNA-templated transcription initiation"/>
    <property type="evidence" value="ECO:0007669"/>
    <property type="project" value="InterPro"/>
</dbReference>
<keyword evidence="5" id="KW-0472">Membrane</keyword>
<dbReference type="InterPro" id="IPR036388">
    <property type="entry name" value="WH-like_DNA-bd_sf"/>
</dbReference>
<dbReference type="SUPFAM" id="SSF88659">
    <property type="entry name" value="Sigma3 and sigma4 domains of RNA polymerase sigma factors"/>
    <property type="match status" value="1"/>
</dbReference>
<keyword evidence="5" id="KW-0812">Transmembrane</keyword>
<dbReference type="InterPro" id="IPR013325">
    <property type="entry name" value="RNA_pol_sigma_r2"/>
</dbReference>
<evidence type="ECO:0000256" key="1">
    <source>
        <dbReference type="ARBA" id="ARBA00010641"/>
    </source>
</evidence>
<dbReference type="InterPro" id="IPR000792">
    <property type="entry name" value="Tscrpt_reg_LuxR_C"/>
</dbReference>
<evidence type="ECO:0000313" key="8">
    <source>
        <dbReference type="Proteomes" id="UP000028134"/>
    </source>
</evidence>
<dbReference type="CDD" id="cd06171">
    <property type="entry name" value="Sigma70_r4"/>
    <property type="match status" value="1"/>
</dbReference>